<reference evidence="1 3" key="1">
    <citation type="submission" date="2021-06" db="EMBL/GenBank/DDBJ databases">
        <title>Caerostris extrusa draft genome.</title>
        <authorList>
            <person name="Kono N."/>
            <person name="Arakawa K."/>
        </authorList>
    </citation>
    <scope>NUCLEOTIDE SEQUENCE [LARGE SCALE GENOMIC DNA]</scope>
</reference>
<organism evidence="1 3">
    <name type="scientific">Caerostris extrusa</name>
    <name type="common">Bark spider</name>
    <name type="synonym">Caerostris bankana</name>
    <dbReference type="NCBI Taxonomy" id="172846"/>
    <lineage>
        <taxon>Eukaryota</taxon>
        <taxon>Metazoa</taxon>
        <taxon>Ecdysozoa</taxon>
        <taxon>Arthropoda</taxon>
        <taxon>Chelicerata</taxon>
        <taxon>Arachnida</taxon>
        <taxon>Araneae</taxon>
        <taxon>Araneomorphae</taxon>
        <taxon>Entelegynae</taxon>
        <taxon>Araneoidea</taxon>
        <taxon>Araneidae</taxon>
        <taxon>Caerostris</taxon>
    </lineage>
</organism>
<dbReference type="EMBL" id="BPLR01002297">
    <property type="protein sequence ID" value="GIX72275.1"/>
    <property type="molecule type" value="Genomic_DNA"/>
</dbReference>
<gene>
    <name evidence="1" type="ORF">CEXT_169751</name>
    <name evidence="2" type="ORF">CEXT_427641</name>
</gene>
<sequence length="78" mass="8858">MGCKMLENVNLRKISKAFSVQLVHISGILERSSFCCQIGTRRFELTLGVENGEHKITLYFRTALKSRKGSPKEMVVEI</sequence>
<accession>A0AAV4MKE2</accession>
<dbReference type="Proteomes" id="UP001054945">
    <property type="component" value="Unassembled WGS sequence"/>
</dbReference>
<evidence type="ECO:0000313" key="1">
    <source>
        <dbReference type="EMBL" id="GIX72275.1"/>
    </source>
</evidence>
<keyword evidence="3" id="KW-1185">Reference proteome</keyword>
<dbReference type="AlphaFoldDB" id="A0AAV4MKE2"/>
<name>A0AAV4MKE2_CAEEX</name>
<dbReference type="EMBL" id="BPLR01004246">
    <property type="protein sequence ID" value="GIX93430.1"/>
    <property type="molecule type" value="Genomic_DNA"/>
</dbReference>
<evidence type="ECO:0000313" key="3">
    <source>
        <dbReference type="Proteomes" id="UP001054945"/>
    </source>
</evidence>
<proteinExistence type="predicted"/>
<evidence type="ECO:0000313" key="2">
    <source>
        <dbReference type="EMBL" id="GIX93430.1"/>
    </source>
</evidence>
<comment type="caution">
    <text evidence="1">The sequence shown here is derived from an EMBL/GenBank/DDBJ whole genome shotgun (WGS) entry which is preliminary data.</text>
</comment>
<protein>
    <submittedName>
        <fullName evidence="1">Uncharacterized protein</fullName>
    </submittedName>
</protein>